<comment type="caution">
    <text evidence="1">The sequence shown here is derived from an EMBL/GenBank/DDBJ whole genome shotgun (WGS) entry which is preliminary data.</text>
</comment>
<reference evidence="1 2" key="1">
    <citation type="journal article" date="2023" name="Plants (Basel)">
        <title>Bridging the Gap: Combining Genomics and Transcriptomics Approaches to Understand Stylosanthes scabra, an Orphan Legume from the Brazilian Caatinga.</title>
        <authorList>
            <person name="Ferreira-Neto J.R.C."/>
            <person name="da Silva M.D."/>
            <person name="Binneck E."/>
            <person name="de Melo N.F."/>
            <person name="da Silva R.H."/>
            <person name="de Melo A.L.T.M."/>
            <person name="Pandolfi V."/>
            <person name="Bustamante F.O."/>
            <person name="Brasileiro-Vidal A.C."/>
            <person name="Benko-Iseppon A.M."/>
        </authorList>
    </citation>
    <scope>NUCLEOTIDE SEQUENCE [LARGE SCALE GENOMIC DNA]</scope>
    <source>
        <tissue evidence="1">Leaves</tissue>
    </source>
</reference>
<accession>A0ABU6WGP7</accession>
<organism evidence="1 2">
    <name type="scientific">Stylosanthes scabra</name>
    <dbReference type="NCBI Taxonomy" id="79078"/>
    <lineage>
        <taxon>Eukaryota</taxon>
        <taxon>Viridiplantae</taxon>
        <taxon>Streptophyta</taxon>
        <taxon>Embryophyta</taxon>
        <taxon>Tracheophyta</taxon>
        <taxon>Spermatophyta</taxon>
        <taxon>Magnoliopsida</taxon>
        <taxon>eudicotyledons</taxon>
        <taxon>Gunneridae</taxon>
        <taxon>Pentapetalae</taxon>
        <taxon>rosids</taxon>
        <taxon>fabids</taxon>
        <taxon>Fabales</taxon>
        <taxon>Fabaceae</taxon>
        <taxon>Papilionoideae</taxon>
        <taxon>50 kb inversion clade</taxon>
        <taxon>dalbergioids sensu lato</taxon>
        <taxon>Dalbergieae</taxon>
        <taxon>Pterocarpus clade</taxon>
        <taxon>Stylosanthes</taxon>
    </lineage>
</organism>
<evidence type="ECO:0000313" key="2">
    <source>
        <dbReference type="Proteomes" id="UP001341840"/>
    </source>
</evidence>
<keyword evidence="2" id="KW-1185">Reference proteome</keyword>
<proteinExistence type="predicted"/>
<dbReference type="EMBL" id="JASCZI010181528">
    <property type="protein sequence ID" value="MED6184300.1"/>
    <property type="molecule type" value="Genomic_DNA"/>
</dbReference>
<gene>
    <name evidence="1" type="ORF">PIB30_046096</name>
</gene>
<sequence>MARLLQSTKYNSVTHKYEKKHHNVGKFRPIARQLPHLGDNLLWLIFVAADTKSAAKCRELSKTWRFLLGSDLFVQENFKKNVVNHRTVVVGVEPPPNDDVSRWFVQADVHNGRQDLFRVPHEINHYGSYTVVGSDKGI</sequence>
<dbReference type="Proteomes" id="UP001341840">
    <property type="component" value="Unassembled WGS sequence"/>
</dbReference>
<feature type="non-terminal residue" evidence="1">
    <location>
        <position position="138"/>
    </location>
</feature>
<evidence type="ECO:0008006" key="3">
    <source>
        <dbReference type="Google" id="ProtNLM"/>
    </source>
</evidence>
<evidence type="ECO:0000313" key="1">
    <source>
        <dbReference type="EMBL" id="MED6184300.1"/>
    </source>
</evidence>
<dbReference type="SUPFAM" id="SSF81383">
    <property type="entry name" value="F-box domain"/>
    <property type="match status" value="1"/>
</dbReference>
<name>A0ABU6WGP7_9FABA</name>
<protein>
    <recommendedName>
        <fullName evidence="3">F-box domain-containing protein</fullName>
    </recommendedName>
</protein>
<dbReference type="InterPro" id="IPR036047">
    <property type="entry name" value="F-box-like_dom_sf"/>
</dbReference>